<feature type="compositionally biased region" description="Acidic residues" evidence="10">
    <location>
        <begin position="1870"/>
        <end position="1881"/>
    </location>
</feature>
<reference evidence="13" key="1">
    <citation type="submission" date="2021-02" db="EMBL/GenBank/DDBJ databases">
        <authorList>
            <person name="Dougan E. K."/>
            <person name="Rhodes N."/>
            <person name="Thang M."/>
            <person name="Chan C."/>
        </authorList>
    </citation>
    <scope>NUCLEOTIDE SEQUENCE</scope>
</reference>
<protein>
    <recommendedName>
        <fullName evidence="5">aldehyde dehydrogenase (NAD(+))</fullName>
        <ecNumber evidence="5">1.2.1.3</ecNumber>
    </recommendedName>
</protein>
<comment type="catalytic activity">
    <reaction evidence="6">
        <text>an aldehyde + NAD(+) + H2O = a carboxylate + NADH + 2 H(+)</text>
        <dbReference type="Rhea" id="RHEA:16185"/>
        <dbReference type="ChEBI" id="CHEBI:15377"/>
        <dbReference type="ChEBI" id="CHEBI:15378"/>
        <dbReference type="ChEBI" id="CHEBI:17478"/>
        <dbReference type="ChEBI" id="CHEBI:29067"/>
        <dbReference type="ChEBI" id="CHEBI:57540"/>
        <dbReference type="ChEBI" id="CHEBI:57945"/>
        <dbReference type="EC" id="1.2.1.3"/>
    </reaction>
</comment>
<dbReference type="PROSITE" id="PS50294">
    <property type="entry name" value="WD_REPEATS_REGION"/>
    <property type="match status" value="4"/>
</dbReference>
<evidence type="ECO:0000259" key="12">
    <source>
        <dbReference type="PROSITE" id="PS50994"/>
    </source>
</evidence>
<comment type="caution">
    <text evidence="13">The sequence shown here is derived from an EMBL/GenBank/DDBJ whole genome shotgun (WGS) entry which is preliminary data.</text>
</comment>
<dbReference type="PANTHER" id="PTHR42804:SF1">
    <property type="entry name" value="ALDEHYDE DEHYDROGENASE-RELATED"/>
    <property type="match status" value="1"/>
</dbReference>
<organism evidence="13 14">
    <name type="scientific">Symbiodinium natans</name>
    <dbReference type="NCBI Taxonomy" id="878477"/>
    <lineage>
        <taxon>Eukaryota</taxon>
        <taxon>Sar</taxon>
        <taxon>Alveolata</taxon>
        <taxon>Dinophyceae</taxon>
        <taxon>Suessiales</taxon>
        <taxon>Symbiodiniaceae</taxon>
        <taxon>Symbiodinium</taxon>
    </lineage>
</organism>
<dbReference type="GO" id="GO:0004029">
    <property type="term" value="F:aldehyde dehydrogenase (NAD+) activity"/>
    <property type="evidence" value="ECO:0007669"/>
    <property type="project" value="UniProtKB-EC"/>
</dbReference>
<accession>A0A812SX04</accession>
<feature type="region of interest" description="Disordered" evidence="10">
    <location>
        <begin position="896"/>
        <end position="921"/>
    </location>
</feature>
<feature type="chain" id="PRO_5032305643" description="aldehyde dehydrogenase (NAD(+))" evidence="11">
    <location>
        <begin position="24"/>
        <end position="3809"/>
    </location>
</feature>
<dbReference type="InterPro" id="IPR001680">
    <property type="entry name" value="WD40_rpt"/>
</dbReference>
<feature type="compositionally biased region" description="Basic and acidic residues" evidence="10">
    <location>
        <begin position="1854"/>
        <end position="1869"/>
    </location>
</feature>
<dbReference type="InterPro" id="IPR012337">
    <property type="entry name" value="RNaseH-like_sf"/>
</dbReference>
<feature type="region of interest" description="Disordered" evidence="10">
    <location>
        <begin position="3419"/>
        <end position="3452"/>
    </location>
</feature>
<feature type="compositionally biased region" description="Low complexity" evidence="10">
    <location>
        <begin position="1825"/>
        <end position="1835"/>
    </location>
</feature>
<feature type="repeat" description="WD" evidence="7">
    <location>
        <begin position="3756"/>
        <end position="3790"/>
    </location>
</feature>
<evidence type="ECO:0000256" key="11">
    <source>
        <dbReference type="SAM" id="SignalP"/>
    </source>
</evidence>
<name>A0A812SX04_9DINO</name>
<dbReference type="SUPFAM" id="SSF50978">
    <property type="entry name" value="WD40 repeat-like"/>
    <property type="match status" value="1"/>
</dbReference>
<evidence type="ECO:0000256" key="2">
    <source>
        <dbReference type="ARBA" id="ARBA00022574"/>
    </source>
</evidence>
<feature type="repeat" description="WD" evidence="7">
    <location>
        <begin position="3630"/>
        <end position="3671"/>
    </location>
</feature>
<feature type="region of interest" description="Disordered" evidence="10">
    <location>
        <begin position="777"/>
        <end position="814"/>
    </location>
</feature>
<dbReference type="SMART" id="SM00320">
    <property type="entry name" value="WD40"/>
    <property type="match status" value="8"/>
</dbReference>
<proteinExistence type="inferred from homology"/>
<dbReference type="InterPro" id="IPR036322">
    <property type="entry name" value="WD40_repeat_dom_sf"/>
</dbReference>
<comment type="similarity">
    <text evidence="1 9">Belongs to the aldehyde dehydrogenase family.</text>
</comment>
<dbReference type="InterPro" id="IPR015590">
    <property type="entry name" value="Aldehyde_DH_dom"/>
</dbReference>
<feature type="region of interest" description="Disordered" evidence="10">
    <location>
        <begin position="1820"/>
        <end position="1887"/>
    </location>
</feature>
<sequence length="3809" mass="426738">MPFQLPGWVAGQLALSMLLMWGGGPIGEIGCHSQMSQWDFWGALKLPAWEVHNTLELPADASGQKPRSALNVITGGPPEQLPGATSTGQSLIDHDLLDKVSFTGSGMAGQRMLEASAPKLRPTSLELGGKSAFVIFEDAVDYLDAVVDWVMVGIFQCSGQVCSATSRVLIHESLEQEFVTRLLAAMRGIKVGHPLASDTVMGPVVSEGQMQKVQGMIDQAKADGTKVHSLDMQIPADLAQGYYVSPTVLSDLPLESAAWKQEIFGPVLAIRSFRSEEEAVQLANDTPYGLANAVYSADAERLGRVASQLKSGIVWENCSQVLFPSTPFGGKKGKASGFGFEQGLPGLKEFLAEKTVVGTSRPSYNWQIYKKEAAGFGQPAIEDHDGYAILPNHDKFHLARPDGAAKAIQEVQYQDLFPNYQDDDNFFGMASSASPGSGIPLHEYRRDVPPGWGPNIPDYPLKTYFDRLKMWYRLYDGPDETVGPLVAGRLVGRAQKLALQLRLPRPDGQVDVGSDALVRLSVEEVRDPSNPSVILQQSIISGIQALCNKLRETFGNTEQELASRSLEAFFEIRRGKMTLQEYAVEFDSRLEEANDKAGLEMNAVALFYLFFKNSGLPAKLIEDIKLQCHGDLRRYQDARNLALRLNNRSESGEGYYQDDGSPSSAARRSQEFTEDGWWTSDVWSAAGDFYQGDEFEDAWSSWYGDEEYYDAYDEREDSWHEDDWLGPEDEPLPVGEDDDQGSYPVKGGKKGNAMGVGCSVCGSKWHHASACPVNTSKGRPGAWGSDRPKGKGYGGGKPSYKGRPKGYSGSKGGGKRYGFRDFQDYVKGKKAGKGRGKGRRYYSEYPEENYFQQQKTLVSHFGTDFFSPGIQRTPPRPQQFDLTQNDELTEEFFTKKKVQFDETAEEQQLSPDEGTDAPKTEPVVKNLHFPVSLYAERECFHMIGGEKRRGLLVDPGASNGLIGSETLRDMMEHCLEGPGHEAVKWTSKTTSVSGISGGKDTTLGEITLPVCFGPGKGTYTADVLGGEGSLCPALLSNPALRQMSSVIFTNFFENGDGLMACHTDGVKVKGAPRNWITFRLLLTDSGHYLLAVDKDAQSPSKEADRKAVSFLQSAVSSAGEKWHDVRHCFFGMNGARETEHERSEAYASNHQVHRDRSEPSNHRVPRDPPEPLGHCVPREQCKSPGVPETKISDPGEDCRDPLRPVKGIYLLAKDDPLRQDSPTDEWTLFGDELTRHHKVPRRTLFTPACVQDCPVSPELLSDKRVCVVHRAGTKKVWRDNWRSVQHPHKDIDELWTGETKFWLKKDENKDNDGEATDDASRSFMEKDFDVYTGDVFPEHWNDGEKKRYSKRYAAMKEEYYTKTGRKPITPGNFKKWFARSKGQGLRWHFQELCSGSGRLSWVAVLSGLLVGFPVDYRYGWDMSLPEHQQMIGQARAEFLPMYLHASPTCAPWSVSSASKDPQARKLERQQEEPALQFIREQCERQVMADLGFGVEQPISTAMFKDKDSPLRDLERAVGVRKRQQVDQCAHGCCDENGIPVKKSTVIVGTVKMNNTAKRCNGHKGQAHAVLQGQYKGVDRTSRAAVFPMRMCRAIVDDVWRFVRAAGCQFRQWPASLVLTSLTFYECERCQFGRGALPWMEHTLIPGQCRYGRRPPGERREPLVQQDPLSKFKKQAREKDMSDVALALPVDITLDVPATLYLKFSLFRLVQDCLALFSEAMDRGVDYIHWVTDPILKAMFKNIFRNEMRLAALACSLRPWHMLTPEARITMKAAPLRLQIWGNVKDWKVFELEDLREMSHSQQRQPIDEADWVITLFGAAKDEPEPSSSSAAAGPEQVAPATPSKAGHRPGAPPPDRDLPAPASKDRVPEDSEEIEVEDETFESSPERPITPLYSFRKVFQRLLRTAESEPTTAKRLLLGLHERFYHAPVGDLRNLLARCGMPAAVLNLTSEAVKHCSVCRKFVRLPNRPQVKIGNATTFNERVQMDFFQYAGQWVCLLVDEATRYKIAYKIADRSWKEISRMLLTTWMMYFGPPAKLIADQESSVMSHEASADMERFSIIRCPKGTTSGAAGKQHTGTGLVERHVALTEITMRKLACELNRQGLHAEVDELARESAMAQNLTLNFGGATPAMAVFGVLPRPFYDFASDSVMGEAGALQTDISQFERALRVRQTAMASIQQAISEDRVARANRTRTHQLDLSTLTPGTTQVDLFREVQGDVGWRGPAELLKIDASEGTAIVEYQGKPYLVSLRHLRPHVATSFAVFPSEVQEAITELRRITEEHRPYKVSTVGWVMDRSPTSTAWRRASSVFPQYDDIMDKARTIASHFNTRPFGGVAFGQGIRHYRPPPHSIGVLLLWSLGAEQYASQEHWSSANIKLKSLAPIPEDDLCFLYFFFYQHYDEIPAERSKPLATIQDSVMSPEPVELDTAEPMELEEVALDVKRKGPESRTVVLGPEDKRQRTCLLVENIVAKHDSRQEHYLSQLQWLTNRGRRMKLDYQYQLDTMCNAPMLSLLDNHMMRCSKTSLLSASVDPLPPAVRWPAKSYSDFYIDLADGGAFKVDTETDIIGENDVYDIWGQVEEADHNELMQFIETKSFRKVRLDTISSDTVIIDATWVRKWKRKGEKLVVKSRLCARGCFDPHKEHLTTRSTTATRLSQRLILSVAAVNDFECESWDISGAFLKGFTFAKVRELLRARGIAAPVRKVVVIPPPNVWRHLAMADKSFETHGNHMMYGLECDKPVYGLNDAPLAWQLCLHEFLKKLGGFPSAMDENLFIWKTPPPKPRIKALASTHVDDLSTASKQPWLNEQYEKVKAEFGGVTRQVMPFDHCGCRYEKTNEGYKMHQRHFAEKLVEAPIANGRKDSDDLSSAELTSFRSVLGGLLWLTATRLDLIADVSLLQSKVTKAKVEHLRMANRVVLKARHPESLDLGLHYRKLNGKLRLLCIHDASSANNDRNYAQEGILVLLCEDGFHVNDKDFKLEASDVLVQQLGGKAHVLWSHGAKAKRVSYSTSHAETLAAVGGLESVSLVAVRLAEIMYTVGQPSLKTLIEIQEYGNEDLPVDCMTDCRDFFELSTGDRTLPQDKGQRLYVLAHKEARLCGRIRWMILVPTQSMTADALTKPMLAPPMMFLLSSGMVLFRNEPNHPLLLRRLPKLKDFDEDTILKPDDELINGFLAMMFLATTKVRKPFLMAAVLASNVVSTTASTTSTSTSSTNNENDMDYMDYTDYIVFWLMAVLVIVATERFLCRGLWRLCGGFVAWWSASSTTRWSTSSTTRTDAATETEMKGSDVRQLRGALERCDGLERALNRRDRELSDLRLRLHARPRHDDDVLKNENDRLRRVIIERNQLLGQKDRQLMGLQERMFNHAQRCPANKPVFMAQYSRCWHACEDCGQFKSNSNVREVKPCNDCTFCDTKAEVTKSEAPSTQEPADAASAADKEGEPVDGKGKGKGKEKKKTSFWISWDSLERRIEKGRWVAISCSKDHSAKIWELHSHECRGTLAGLHEGAVRCAVIDWKELMGITGADDGTMVLWNLDRYECKEQWLSGKFGQQICIAADWESQRAVSGTAQGKLLLWDTKKLALISAVDAHPGARIYKVFIDVVIGFAVTAAEDGRVRVWDVTVPELTCVGTYDKHGDSISALAVDFNKNRVLSGAADGSLHFWHLKTRASIAKLEGHEDKINALALDVKKGLAVSASDDETARVWDVRDNICLGVLQGHTLAVRDVVADFEQQMGITCSDDTTLRIWDLVSSECLAVLEGHSSRVTHLRVNWKKQLALSGSDDYTLKLWDLEKQWCEETMYGHSGPITMLC</sequence>
<evidence type="ECO:0000256" key="9">
    <source>
        <dbReference type="RuleBase" id="RU003345"/>
    </source>
</evidence>
<keyword evidence="3" id="KW-0677">Repeat</keyword>
<gene>
    <name evidence="13" type="ORF">SNAT2548_LOCUS27816</name>
</gene>
<feature type="signal peptide" evidence="11">
    <location>
        <begin position="1"/>
        <end position="23"/>
    </location>
</feature>
<feature type="compositionally biased region" description="Basic and acidic residues" evidence="10">
    <location>
        <begin position="1152"/>
        <end position="1169"/>
    </location>
</feature>
<feature type="domain" description="Integrase catalytic" evidence="12">
    <location>
        <begin position="1965"/>
        <end position="2147"/>
    </location>
</feature>
<dbReference type="Proteomes" id="UP000604046">
    <property type="component" value="Unassembled WGS sequence"/>
</dbReference>
<feature type="repeat" description="WD" evidence="7">
    <location>
        <begin position="3672"/>
        <end position="3713"/>
    </location>
</feature>
<evidence type="ECO:0000313" key="14">
    <source>
        <dbReference type="Proteomes" id="UP000604046"/>
    </source>
</evidence>
<dbReference type="InterPro" id="IPR036397">
    <property type="entry name" value="RNaseH_sf"/>
</dbReference>
<dbReference type="PROSITE" id="PS50994">
    <property type="entry name" value="INTEGRASE"/>
    <property type="match status" value="1"/>
</dbReference>
<evidence type="ECO:0000256" key="5">
    <source>
        <dbReference type="ARBA" id="ARBA00024226"/>
    </source>
</evidence>
<evidence type="ECO:0000256" key="1">
    <source>
        <dbReference type="ARBA" id="ARBA00009986"/>
    </source>
</evidence>
<dbReference type="PROSITE" id="PS00070">
    <property type="entry name" value="ALDEHYDE_DEHYDR_CYS"/>
    <property type="match status" value="1"/>
</dbReference>
<feature type="repeat" description="WD" evidence="7">
    <location>
        <begin position="3606"/>
        <end position="3619"/>
    </location>
</feature>
<keyword evidence="4 9" id="KW-0560">Oxidoreductase</keyword>
<feature type="compositionally biased region" description="Low complexity" evidence="10">
    <location>
        <begin position="798"/>
        <end position="808"/>
    </location>
</feature>
<dbReference type="CDD" id="cd00200">
    <property type="entry name" value="WD40"/>
    <property type="match status" value="1"/>
</dbReference>
<dbReference type="Gene3D" id="3.40.605.10">
    <property type="entry name" value="Aldehyde Dehydrogenase, Chain A, domain 1"/>
    <property type="match status" value="1"/>
</dbReference>
<keyword evidence="11" id="KW-0732">Signal</keyword>
<dbReference type="InterPro" id="IPR029510">
    <property type="entry name" value="Ald_DH_CS_GLU"/>
</dbReference>
<feature type="repeat" description="WD" evidence="7">
    <location>
        <begin position="3714"/>
        <end position="3755"/>
    </location>
</feature>
<evidence type="ECO:0000256" key="10">
    <source>
        <dbReference type="SAM" id="MobiDB-lite"/>
    </source>
</evidence>
<dbReference type="SUPFAM" id="SSF53720">
    <property type="entry name" value="ALDH-like"/>
    <property type="match status" value="1"/>
</dbReference>
<dbReference type="SUPFAM" id="SSF101898">
    <property type="entry name" value="NHL repeat"/>
    <property type="match status" value="1"/>
</dbReference>
<dbReference type="InterPro" id="IPR015943">
    <property type="entry name" value="WD40/YVTN_repeat-like_dom_sf"/>
</dbReference>
<dbReference type="PROSITE" id="PS00687">
    <property type="entry name" value="ALDEHYDE_DEHYDR_GLU"/>
    <property type="match status" value="1"/>
</dbReference>
<dbReference type="PANTHER" id="PTHR42804">
    <property type="entry name" value="ALDEHYDE DEHYDROGENASE"/>
    <property type="match status" value="1"/>
</dbReference>
<dbReference type="Gene3D" id="3.40.309.10">
    <property type="entry name" value="Aldehyde Dehydrogenase, Chain A, domain 2"/>
    <property type="match status" value="1"/>
</dbReference>
<dbReference type="PROSITE" id="PS00678">
    <property type="entry name" value="WD_REPEATS_1"/>
    <property type="match status" value="2"/>
</dbReference>
<dbReference type="Pfam" id="PF00400">
    <property type="entry name" value="WD40"/>
    <property type="match status" value="4"/>
</dbReference>
<dbReference type="InterPro" id="IPR016160">
    <property type="entry name" value="Ald_DH_CS_CYS"/>
</dbReference>
<keyword evidence="2 7" id="KW-0853">WD repeat</keyword>
<evidence type="ECO:0000256" key="4">
    <source>
        <dbReference type="ARBA" id="ARBA00023002"/>
    </source>
</evidence>
<dbReference type="GO" id="GO:0003676">
    <property type="term" value="F:nucleic acid binding"/>
    <property type="evidence" value="ECO:0007669"/>
    <property type="project" value="InterPro"/>
</dbReference>
<evidence type="ECO:0000256" key="7">
    <source>
        <dbReference type="PROSITE-ProRule" id="PRU00221"/>
    </source>
</evidence>
<dbReference type="EMBL" id="CAJNDS010002490">
    <property type="protein sequence ID" value="CAE7496574.1"/>
    <property type="molecule type" value="Genomic_DNA"/>
</dbReference>
<dbReference type="Pfam" id="PF00171">
    <property type="entry name" value="Aldedh"/>
    <property type="match status" value="1"/>
</dbReference>
<dbReference type="Gene3D" id="3.30.420.10">
    <property type="entry name" value="Ribonuclease H-like superfamily/Ribonuclease H"/>
    <property type="match status" value="1"/>
</dbReference>
<dbReference type="FunFam" id="3.40.309.10:FF:000012">
    <property type="entry name" value="Betaine aldehyde dehydrogenase"/>
    <property type="match status" value="1"/>
</dbReference>
<dbReference type="PROSITE" id="PS50082">
    <property type="entry name" value="WD_REPEATS_2"/>
    <property type="match status" value="5"/>
</dbReference>
<dbReference type="InterPro" id="IPR016163">
    <property type="entry name" value="Ald_DH_C"/>
</dbReference>
<evidence type="ECO:0000313" key="13">
    <source>
        <dbReference type="EMBL" id="CAE7496574.1"/>
    </source>
</evidence>
<dbReference type="InterPro" id="IPR001584">
    <property type="entry name" value="Integrase_cat-core"/>
</dbReference>
<dbReference type="InterPro" id="IPR019775">
    <property type="entry name" value="WD40_repeat_CS"/>
</dbReference>
<evidence type="ECO:0000256" key="6">
    <source>
        <dbReference type="ARBA" id="ARBA00049194"/>
    </source>
</evidence>
<dbReference type="Gene3D" id="2.130.10.10">
    <property type="entry name" value="YVTN repeat-like/Quinoprotein amine dehydrogenase"/>
    <property type="match status" value="2"/>
</dbReference>
<dbReference type="SUPFAM" id="SSF53098">
    <property type="entry name" value="Ribonuclease H-like"/>
    <property type="match status" value="1"/>
</dbReference>
<evidence type="ECO:0000256" key="8">
    <source>
        <dbReference type="PROSITE-ProRule" id="PRU10007"/>
    </source>
</evidence>
<evidence type="ECO:0000256" key="3">
    <source>
        <dbReference type="ARBA" id="ARBA00022737"/>
    </source>
</evidence>
<dbReference type="GO" id="GO:0015074">
    <property type="term" value="P:DNA integration"/>
    <property type="evidence" value="ECO:0007669"/>
    <property type="project" value="InterPro"/>
</dbReference>
<feature type="active site" evidence="8">
    <location>
        <position position="126"/>
    </location>
</feature>
<dbReference type="InterPro" id="IPR016161">
    <property type="entry name" value="Ald_DH/histidinol_DH"/>
</dbReference>
<feature type="region of interest" description="Disordered" evidence="10">
    <location>
        <begin position="1140"/>
        <end position="1198"/>
    </location>
</feature>
<dbReference type="OrthoDB" id="441458at2759"/>
<keyword evidence="14" id="KW-1185">Reference proteome</keyword>
<feature type="compositionally biased region" description="Basic and acidic residues" evidence="10">
    <location>
        <begin position="3435"/>
        <end position="3446"/>
    </location>
</feature>
<dbReference type="InterPro" id="IPR016162">
    <property type="entry name" value="Ald_DH_N"/>
</dbReference>
<dbReference type="EC" id="1.2.1.3" evidence="5"/>